<gene>
    <name evidence="6" type="ORF">O9H85_28725</name>
</gene>
<keyword evidence="3" id="KW-0547">Nucleotide-binding</keyword>
<dbReference type="InterPro" id="IPR003439">
    <property type="entry name" value="ABC_transporter-like_ATP-bd"/>
</dbReference>
<dbReference type="PROSITE" id="PS50893">
    <property type="entry name" value="ABC_TRANSPORTER_2"/>
    <property type="match status" value="2"/>
</dbReference>
<accession>A0ABT4QHI5</accession>
<name>A0ABT4QHI5_9BACL</name>
<comment type="caution">
    <text evidence="6">The sequence shown here is derived from an EMBL/GenBank/DDBJ whole genome shotgun (WGS) entry which is preliminary data.</text>
</comment>
<protein>
    <submittedName>
        <fullName evidence="6">Sugar ABC transporter ATP-binding protein</fullName>
    </submittedName>
</protein>
<dbReference type="PROSITE" id="PS00211">
    <property type="entry name" value="ABC_TRANSPORTER_1"/>
    <property type="match status" value="1"/>
</dbReference>
<keyword evidence="4 6" id="KW-0067">ATP-binding</keyword>
<evidence type="ECO:0000256" key="4">
    <source>
        <dbReference type="ARBA" id="ARBA00022840"/>
    </source>
</evidence>
<sequence length="513" mass="56504">MIPTLELHHLSKTFGGQRALDDVSLTIQPGEVHGLLGQNGSGKSTLIKILAGFHAPDPGGELRFNGQPVKLPIQAGDFRKLGMSFVHQDLGLIPSLSVVENLRIGEFASRNNMRLSWREENRKATETFDKFGLHINPKAKVSDLSPVDKALLAIVRAIEDIRSNEIMRESGRGLLILDEPTVFLPRTGVDQLFNLVREVASMGVSVLFVSHDLDEVLEITDRITILRDGHLLTTTSTESITKEQLIETIIGRKLKSLQREIREEAKKDIHISFQGLNGNVVRDVAMSLSKGEVLGLTGLAGSGFEEVLYLLYGEHAASSGKLQIGEQTYELPAMTPEKAIDAGMVLLPADRHGSGGVDSLTIVDNITLPVLGRYFNNLFLDRKQMRDDAQTLLTNYEVRPSLPNLNLQALSGGNQQKVILAKWFQKDPDLVLLHEPTQGIDIGAREQVYAIIKKATKRGTSIVCASSDYEQLAAICDRVLIFARGRVIGELTGSDITKDRITEQCYNSLELSM</sequence>
<dbReference type="PANTHER" id="PTHR43790">
    <property type="entry name" value="CARBOHYDRATE TRANSPORT ATP-BINDING PROTEIN MG119-RELATED"/>
    <property type="match status" value="1"/>
</dbReference>
<evidence type="ECO:0000256" key="3">
    <source>
        <dbReference type="ARBA" id="ARBA00022741"/>
    </source>
</evidence>
<evidence type="ECO:0000313" key="7">
    <source>
        <dbReference type="Proteomes" id="UP001527882"/>
    </source>
</evidence>
<dbReference type="RefSeq" id="WP_269884849.1">
    <property type="nucleotide sequence ID" value="NZ_JAQAGZ010000022.1"/>
</dbReference>
<dbReference type="PANTHER" id="PTHR43790:SF9">
    <property type="entry name" value="GALACTOFURANOSE TRANSPORTER ATP-BINDING PROTEIN YTFR"/>
    <property type="match status" value="1"/>
</dbReference>
<dbReference type="SMART" id="SM00382">
    <property type="entry name" value="AAA"/>
    <property type="match status" value="2"/>
</dbReference>
<dbReference type="SUPFAM" id="SSF52540">
    <property type="entry name" value="P-loop containing nucleoside triphosphate hydrolases"/>
    <property type="match status" value="2"/>
</dbReference>
<evidence type="ECO:0000259" key="5">
    <source>
        <dbReference type="PROSITE" id="PS50893"/>
    </source>
</evidence>
<dbReference type="InterPro" id="IPR027417">
    <property type="entry name" value="P-loop_NTPase"/>
</dbReference>
<dbReference type="CDD" id="cd03216">
    <property type="entry name" value="ABC_Carb_Monos_I"/>
    <property type="match status" value="1"/>
</dbReference>
<dbReference type="EMBL" id="JAQAGZ010000022">
    <property type="protein sequence ID" value="MCZ8516305.1"/>
    <property type="molecule type" value="Genomic_DNA"/>
</dbReference>
<dbReference type="Gene3D" id="3.40.50.300">
    <property type="entry name" value="P-loop containing nucleotide triphosphate hydrolases"/>
    <property type="match status" value="2"/>
</dbReference>
<keyword evidence="1" id="KW-0813">Transport</keyword>
<dbReference type="GO" id="GO:0005524">
    <property type="term" value="F:ATP binding"/>
    <property type="evidence" value="ECO:0007669"/>
    <property type="project" value="UniProtKB-KW"/>
</dbReference>
<reference evidence="6 7" key="1">
    <citation type="submission" date="2022-12" db="EMBL/GenBank/DDBJ databases">
        <title>Draft genome sequence of Paenibacillus sp. dW9.</title>
        <authorList>
            <person name="Choi E.-W."/>
            <person name="Kim D.-U."/>
        </authorList>
    </citation>
    <scope>NUCLEOTIDE SEQUENCE [LARGE SCALE GENOMIC DNA]</scope>
    <source>
        <strain evidence="7">dW9</strain>
    </source>
</reference>
<keyword evidence="2" id="KW-0677">Repeat</keyword>
<dbReference type="InterPro" id="IPR050107">
    <property type="entry name" value="ABC_carbohydrate_import_ATPase"/>
</dbReference>
<proteinExistence type="predicted"/>
<evidence type="ECO:0000256" key="2">
    <source>
        <dbReference type="ARBA" id="ARBA00022737"/>
    </source>
</evidence>
<dbReference type="Pfam" id="PF00005">
    <property type="entry name" value="ABC_tran"/>
    <property type="match status" value="2"/>
</dbReference>
<feature type="domain" description="ABC transporter" evidence="5">
    <location>
        <begin position="266"/>
        <end position="509"/>
    </location>
</feature>
<dbReference type="InterPro" id="IPR003593">
    <property type="entry name" value="AAA+_ATPase"/>
</dbReference>
<dbReference type="CDD" id="cd03215">
    <property type="entry name" value="ABC_Carb_Monos_II"/>
    <property type="match status" value="1"/>
</dbReference>
<evidence type="ECO:0000313" key="6">
    <source>
        <dbReference type="EMBL" id="MCZ8516305.1"/>
    </source>
</evidence>
<dbReference type="InterPro" id="IPR017871">
    <property type="entry name" value="ABC_transporter-like_CS"/>
</dbReference>
<organism evidence="6 7">
    <name type="scientific">Paenibacillus gyeongsangnamensis</name>
    <dbReference type="NCBI Taxonomy" id="3388067"/>
    <lineage>
        <taxon>Bacteria</taxon>
        <taxon>Bacillati</taxon>
        <taxon>Bacillota</taxon>
        <taxon>Bacilli</taxon>
        <taxon>Bacillales</taxon>
        <taxon>Paenibacillaceae</taxon>
        <taxon>Paenibacillus</taxon>
    </lineage>
</organism>
<evidence type="ECO:0000256" key="1">
    <source>
        <dbReference type="ARBA" id="ARBA00022448"/>
    </source>
</evidence>
<dbReference type="Proteomes" id="UP001527882">
    <property type="component" value="Unassembled WGS sequence"/>
</dbReference>
<keyword evidence="7" id="KW-1185">Reference proteome</keyword>
<feature type="domain" description="ABC transporter" evidence="5">
    <location>
        <begin position="5"/>
        <end position="253"/>
    </location>
</feature>